<organism evidence="8">
    <name type="scientific">Trypanosoma brucei</name>
    <dbReference type="NCBI Taxonomy" id="5691"/>
    <lineage>
        <taxon>Eukaryota</taxon>
        <taxon>Discoba</taxon>
        <taxon>Euglenozoa</taxon>
        <taxon>Kinetoplastea</taxon>
        <taxon>Metakinetoplastina</taxon>
        <taxon>Trypanosomatida</taxon>
        <taxon>Trypanosomatidae</taxon>
        <taxon>Trypanosoma</taxon>
    </lineage>
</organism>
<dbReference type="GO" id="GO:0098552">
    <property type="term" value="C:side of membrane"/>
    <property type="evidence" value="ECO:0007669"/>
    <property type="project" value="UniProtKB-KW"/>
</dbReference>
<dbReference type="GO" id="GO:0005886">
    <property type="term" value="C:plasma membrane"/>
    <property type="evidence" value="ECO:0007669"/>
    <property type="project" value="UniProtKB-SubCell"/>
</dbReference>
<dbReference type="EMBL" id="KY404753">
    <property type="protein sequence ID" value="ARB51004.1"/>
    <property type="molecule type" value="Genomic_DNA"/>
</dbReference>
<name>A0A1V0FZD4_9TRYP</name>
<dbReference type="Gene3D" id="1.10.470.10">
    <property type="entry name" value="Variant Surface Glycoprotein, subunit A, domain 2"/>
    <property type="match status" value="1"/>
</dbReference>
<sequence>MGLLQVVWQPICKLTKEIETYTGASIKSRNEQLKAIQNSEVAELRTAIYIAKKSGTNAARKVSLLRAYISQKPNKAISHFSGTAIPQAIKAVAHATYLKGNMDKFLNVMAAAKGDKTTGCLVTKTTKKQQQQHLRSVGRRAIARSPRLAQHT</sequence>
<keyword evidence="2" id="KW-1003">Cell membrane</keyword>
<dbReference type="InterPro" id="IPR001812">
    <property type="entry name" value="Trypano_VSG_A_N_dom"/>
</dbReference>
<dbReference type="SUPFAM" id="SSF58087">
    <property type="entry name" value="Variant surface glycoprotein (N-terminal domain)"/>
    <property type="match status" value="1"/>
</dbReference>
<feature type="domain" description="Trypanosome variant surface glycoprotein A-type N-terminal" evidence="7">
    <location>
        <begin position="2"/>
        <end position="129"/>
    </location>
</feature>
<dbReference type="Pfam" id="PF00913">
    <property type="entry name" value="Trypan_glycop"/>
    <property type="match status" value="1"/>
</dbReference>
<dbReference type="VEuPathDB" id="TriTrypDB:Tb11.v5.0311"/>
<evidence type="ECO:0000313" key="8">
    <source>
        <dbReference type="EMBL" id="ARB51004.1"/>
    </source>
</evidence>
<reference evidence="8" key="1">
    <citation type="submission" date="2016-12" db="EMBL/GenBank/DDBJ databases">
        <title>Extending the VSGnome of Trypanosoma brucei strain TREU927.</title>
        <authorList>
            <person name="Cross G.A."/>
        </authorList>
    </citation>
    <scope>NUCLEOTIDE SEQUENCE</scope>
    <source>
        <strain evidence="8">Tb927.99.2123</strain>
    </source>
</reference>
<dbReference type="GO" id="GO:0042783">
    <property type="term" value="P:symbiont-mediated evasion of host immune response"/>
    <property type="evidence" value="ECO:0007669"/>
    <property type="project" value="InterPro"/>
</dbReference>
<evidence type="ECO:0000256" key="3">
    <source>
        <dbReference type="ARBA" id="ARBA00022622"/>
    </source>
</evidence>
<keyword evidence="5" id="KW-0325">Glycoprotein</keyword>
<dbReference type="Gene3D" id="3.90.150.10">
    <property type="entry name" value="Variant Surface Glycoprotein, subunit A domain 1"/>
    <property type="match status" value="1"/>
</dbReference>
<dbReference type="AlphaFoldDB" id="A0A1V0FZD4"/>
<evidence type="ECO:0000256" key="4">
    <source>
        <dbReference type="ARBA" id="ARBA00023136"/>
    </source>
</evidence>
<evidence type="ECO:0000256" key="1">
    <source>
        <dbReference type="ARBA" id="ARBA00004609"/>
    </source>
</evidence>
<keyword evidence="3" id="KW-0336">GPI-anchor</keyword>
<evidence type="ECO:0000256" key="6">
    <source>
        <dbReference type="ARBA" id="ARBA00023288"/>
    </source>
</evidence>
<comment type="subcellular location">
    <subcellularLocation>
        <location evidence="1">Cell membrane</location>
        <topology evidence="1">Lipid-anchor</topology>
        <topology evidence="1">GPI-anchor</topology>
    </subcellularLocation>
</comment>
<protein>
    <submittedName>
        <fullName evidence="8">Variant surface glycoprotein</fullName>
    </submittedName>
</protein>
<evidence type="ECO:0000256" key="5">
    <source>
        <dbReference type="ARBA" id="ARBA00023180"/>
    </source>
</evidence>
<keyword evidence="6" id="KW-0449">Lipoprotein</keyword>
<accession>A0A1V0FZD4</accession>
<evidence type="ECO:0000259" key="7">
    <source>
        <dbReference type="Pfam" id="PF00913"/>
    </source>
</evidence>
<proteinExistence type="predicted"/>
<keyword evidence="4" id="KW-0472">Membrane</keyword>
<evidence type="ECO:0000256" key="2">
    <source>
        <dbReference type="ARBA" id="ARBA00022475"/>
    </source>
</evidence>